<proteinExistence type="predicted"/>
<gene>
    <name evidence="1" type="ORF">METZ01_LOCUS166560</name>
</gene>
<reference evidence="1" key="1">
    <citation type="submission" date="2018-05" db="EMBL/GenBank/DDBJ databases">
        <authorList>
            <person name="Lanie J.A."/>
            <person name="Ng W.-L."/>
            <person name="Kazmierczak K.M."/>
            <person name="Andrzejewski T.M."/>
            <person name="Davidsen T.M."/>
            <person name="Wayne K.J."/>
            <person name="Tettelin H."/>
            <person name="Glass J.I."/>
            <person name="Rusch D."/>
            <person name="Podicherti R."/>
            <person name="Tsui H.-C.T."/>
            <person name="Winkler M.E."/>
        </authorList>
    </citation>
    <scope>NUCLEOTIDE SEQUENCE</scope>
</reference>
<sequence>MPDCEELSGSYLVMQTLQQWVNI</sequence>
<name>A0A382BIN0_9ZZZZ</name>
<evidence type="ECO:0000313" key="1">
    <source>
        <dbReference type="EMBL" id="SVB13706.1"/>
    </source>
</evidence>
<accession>A0A382BIN0</accession>
<dbReference type="EMBL" id="UINC01030009">
    <property type="protein sequence ID" value="SVB13706.1"/>
    <property type="molecule type" value="Genomic_DNA"/>
</dbReference>
<dbReference type="AlphaFoldDB" id="A0A382BIN0"/>
<organism evidence="1">
    <name type="scientific">marine metagenome</name>
    <dbReference type="NCBI Taxonomy" id="408172"/>
    <lineage>
        <taxon>unclassified sequences</taxon>
        <taxon>metagenomes</taxon>
        <taxon>ecological metagenomes</taxon>
    </lineage>
</organism>
<protein>
    <submittedName>
        <fullName evidence="1">Uncharacterized protein</fullName>
    </submittedName>
</protein>